<evidence type="ECO:0000259" key="1">
    <source>
        <dbReference type="Pfam" id="PF24071"/>
    </source>
</evidence>
<dbReference type="Proteomes" id="UP000316610">
    <property type="component" value="Segment"/>
</dbReference>
<dbReference type="Pfam" id="PF24071">
    <property type="entry name" value="Phage_zn_bind_3"/>
    <property type="match status" value="1"/>
</dbReference>
<dbReference type="GeneID" id="63027392"/>
<protein>
    <recommendedName>
        <fullName evidence="1">Phage FDXHR zinc binding domain-containing protein</fullName>
    </recommendedName>
</protein>
<accession>A0A514DHX4</accession>
<evidence type="ECO:0000313" key="3">
    <source>
        <dbReference type="Proteomes" id="UP000316610"/>
    </source>
</evidence>
<dbReference type="EMBL" id="MK937607">
    <property type="protein sequence ID" value="QDH93212.1"/>
    <property type="molecule type" value="Genomic_DNA"/>
</dbReference>
<gene>
    <name evidence="2" type="primary">59</name>
    <name evidence="2" type="ORF">SEA_ZIPP_59</name>
</gene>
<dbReference type="InterPro" id="IPR058158">
    <property type="entry name" value="Phage_zn-bd_3"/>
</dbReference>
<keyword evidence="3" id="KW-1185">Reference proteome</keyword>
<feature type="domain" description="Phage FDXHR zinc binding" evidence="1">
    <location>
        <begin position="13"/>
        <end position="57"/>
    </location>
</feature>
<sequence>MTTPTPPTPPLPHTCRCGARWAALGVCHCTGCHQTFTALTPFDRHRRAGECLNPADIGLVEHQRAGYTAWGAPGGRYDDTDE</sequence>
<dbReference type="RefSeq" id="YP_010002808.1">
    <property type="nucleotide sequence ID" value="NC_053248.1"/>
</dbReference>
<proteinExistence type="predicted"/>
<reference evidence="2 3" key="1">
    <citation type="submission" date="2019-05" db="EMBL/GenBank/DDBJ databases">
        <authorList>
            <person name="Hammer B.W."/>
            <person name="Chiaro A."/>
            <person name="Dufresne J."/>
            <person name="Kristler A."/>
            <person name="Kuo C.N."/>
            <person name="Ozcan Z."/>
            <person name="Pasmanik V."/>
            <person name="Shin J."/>
            <person name="Stephens K.N."/>
            <person name="Butela K.A."/>
            <person name="Garlena R.A."/>
            <person name="Russell D.A."/>
            <person name="Pope W.H."/>
            <person name="Jacobs-Sera D."/>
            <person name="Hatfull G.F."/>
        </authorList>
    </citation>
    <scope>NUCLEOTIDE SEQUENCE [LARGE SCALE GENOMIC DNA]</scope>
</reference>
<dbReference type="KEGG" id="vg:63027392"/>
<name>A0A514DHX4_9CAUD</name>
<organism evidence="2 3">
    <name type="scientific">Gordonia phage Zipp</name>
    <dbReference type="NCBI Taxonomy" id="2591212"/>
    <lineage>
        <taxon>Viruses</taxon>
        <taxon>Duplodnaviria</taxon>
        <taxon>Heunggongvirae</taxon>
        <taxon>Uroviricota</taxon>
        <taxon>Caudoviricetes</taxon>
        <taxon>Stackebrandtviridae</taxon>
        <taxon>Schenleyvirinae</taxon>
        <taxon>Zitchvirus</taxon>
        <taxon>Zitchvirus zipp</taxon>
    </lineage>
</organism>
<evidence type="ECO:0000313" key="2">
    <source>
        <dbReference type="EMBL" id="QDH93212.1"/>
    </source>
</evidence>